<sequence>MEDYPEELRTPPVALAAMVGCPELHAEVSAHLHAEQPPINTLALPDFSKISLIAKTPKEATDSGQSTGILKRDWLLKHRTRVPAVIAALFKSDHVSGDPAQWLQSCNSRKEYQTGSGCRCGVHRLGSTFAELANIYYRDEGRKVKTRLERKSISSVELSIRYCFKVAVYAEFRRDWVEALRLYEDAYHTLRESAVVRKHASLINQIA</sequence>
<dbReference type="OrthoDB" id="6278596at2759"/>
<name>A0A7J0DPL4_9ERIC</name>
<dbReference type="PANTHER" id="PTHR14374:SF0">
    <property type="entry name" value="TRAFFICKING PROTEIN PARTICLE COMPLEX SUBUNIT 11"/>
    <property type="match status" value="1"/>
</dbReference>
<dbReference type="Proteomes" id="UP000585474">
    <property type="component" value="Unassembled WGS sequence"/>
</dbReference>
<evidence type="ECO:0000313" key="1">
    <source>
        <dbReference type="EMBL" id="GFS39424.1"/>
    </source>
</evidence>
<organism evidence="1 2">
    <name type="scientific">Actinidia rufa</name>
    <dbReference type="NCBI Taxonomy" id="165716"/>
    <lineage>
        <taxon>Eukaryota</taxon>
        <taxon>Viridiplantae</taxon>
        <taxon>Streptophyta</taxon>
        <taxon>Embryophyta</taxon>
        <taxon>Tracheophyta</taxon>
        <taxon>Spermatophyta</taxon>
        <taxon>Magnoliopsida</taxon>
        <taxon>eudicotyledons</taxon>
        <taxon>Gunneridae</taxon>
        <taxon>Pentapetalae</taxon>
        <taxon>asterids</taxon>
        <taxon>Ericales</taxon>
        <taxon>Actinidiaceae</taxon>
        <taxon>Actinidia</taxon>
    </lineage>
</organism>
<accession>A0A7J0DPL4</accession>
<dbReference type="PANTHER" id="PTHR14374">
    <property type="entry name" value="FOIE GRAS"/>
    <property type="match status" value="1"/>
</dbReference>
<dbReference type="EMBL" id="BJWL01000333">
    <property type="protein sequence ID" value="GFS39424.1"/>
    <property type="molecule type" value="Genomic_DNA"/>
</dbReference>
<evidence type="ECO:0000313" key="2">
    <source>
        <dbReference type="Proteomes" id="UP000585474"/>
    </source>
</evidence>
<protein>
    <submittedName>
        <fullName evidence="1">Uncharacterized protein</fullName>
    </submittedName>
</protein>
<dbReference type="AlphaFoldDB" id="A0A7J0DPL4"/>
<gene>
    <name evidence="1" type="ORF">Acr_00g0062880</name>
</gene>
<keyword evidence="2" id="KW-1185">Reference proteome</keyword>
<proteinExistence type="predicted"/>
<comment type="caution">
    <text evidence="1">The sequence shown here is derived from an EMBL/GenBank/DDBJ whole genome shotgun (WGS) entry which is preliminary data.</text>
</comment>
<reference evidence="2" key="1">
    <citation type="submission" date="2019-07" db="EMBL/GenBank/DDBJ databases">
        <title>De Novo Assembly of kiwifruit Actinidia rufa.</title>
        <authorList>
            <person name="Sugita-Konishi S."/>
            <person name="Sato K."/>
            <person name="Mori E."/>
            <person name="Abe Y."/>
            <person name="Kisaki G."/>
            <person name="Hamano K."/>
            <person name="Suezawa K."/>
            <person name="Otani M."/>
            <person name="Fukuda T."/>
            <person name="Manabe T."/>
            <person name="Gomi K."/>
            <person name="Tabuchi M."/>
            <person name="Akimitsu K."/>
            <person name="Kataoka I."/>
        </authorList>
    </citation>
    <scope>NUCLEOTIDE SEQUENCE [LARGE SCALE GENOMIC DNA]</scope>
    <source>
        <strain evidence="2">cv. Fuchu</strain>
    </source>
</reference>